<dbReference type="Proteomes" id="UP000236248">
    <property type="component" value="Chromosome NCAV"/>
</dbReference>
<protein>
    <submittedName>
        <fullName evidence="1">Uncharacterized protein</fullName>
    </submittedName>
</protein>
<gene>
    <name evidence="1" type="ORF">NCAV_0278</name>
</gene>
<keyword evidence="2" id="KW-1185">Reference proteome</keyword>
<accession>A0A2K5APB3</accession>
<name>A0A2K5APB3_9ARCH</name>
<evidence type="ECO:0000313" key="1">
    <source>
        <dbReference type="EMBL" id="SPC33475.1"/>
    </source>
</evidence>
<sequence>MCSGGVARSSMAAFRAADRGFKPCCIYAWESPARSTIINNKYGTLL</sequence>
<dbReference type="KEGG" id="ncv:NCAV_0278"/>
<dbReference type="AlphaFoldDB" id="A0A2K5APB3"/>
<dbReference type="EMBL" id="LT981265">
    <property type="protein sequence ID" value="SPC33475.1"/>
    <property type="molecule type" value="Genomic_DNA"/>
</dbReference>
<organism evidence="1 2">
    <name type="scientific">Candidatus Nitrosocaldus cavascurensis</name>
    <dbReference type="NCBI Taxonomy" id="2058097"/>
    <lineage>
        <taxon>Archaea</taxon>
        <taxon>Nitrososphaerota</taxon>
        <taxon>Nitrososphaeria</taxon>
        <taxon>Candidatus Nitrosocaldales</taxon>
        <taxon>Candidatus Nitrosocaldaceae</taxon>
        <taxon>Candidatus Nitrosocaldus</taxon>
    </lineage>
</organism>
<proteinExistence type="predicted"/>
<evidence type="ECO:0000313" key="2">
    <source>
        <dbReference type="Proteomes" id="UP000236248"/>
    </source>
</evidence>
<reference evidence="2" key="1">
    <citation type="submission" date="2018-01" db="EMBL/GenBank/DDBJ databases">
        <authorList>
            <person name="Kerou L M."/>
        </authorList>
    </citation>
    <scope>NUCLEOTIDE SEQUENCE [LARGE SCALE GENOMIC DNA]</scope>
    <source>
        <strain evidence="2">SCU2</strain>
    </source>
</reference>